<comment type="caution">
    <text evidence="6">The sequence shown here is derived from an EMBL/GenBank/DDBJ whole genome shotgun (WGS) entry which is preliminary data.</text>
</comment>
<evidence type="ECO:0000256" key="4">
    <source>
        <dbReference type="ARBA" id="ARBA00023004"/>
    </source>
</evidence>
<comment type="similarity">
    <text evidence="1">Belongs to the carotenoid oxygenase family.</text>
</comment>
<dbReference type="GO" id="GO:0016121">
    <property type="term" value="P:carotene catabolic process"/>
    <property type="evidence" value="ECO:0007669"/>
    <property type="project" value="TreeGrafter"/>
</dbReference>
<evidence type="ECO:0000256" key="2">
    <source>
        <dbReference type="ARBA" id="ARBA00022723"/>
    </source>
</evidence>
<dbReference type="PANTHER" id="PTHR10543">
    <property type="entry name" value="BETA-CAROTENE DIOXYGENASE"/>
    <property type="match status" value="1"/>
</dbReference>
<dbReference type="InterPro" id="IPR004294">
    <property type="entry name" value="Carotenoid_Oase"/>
</dbReference>
<dbReference type="GO" id="GO:0003834">
    <property type="term" value="F:beta-carotene 15,15'-dioxygenase activity"/>
    <property type="evidence" value="ECO:0007669"/>
    <property type="project" value="TreeGrafter"/>
</dbReference>
<comment type="cofactor">
    <cofactor evidence="5">
        <name>Fe(2+)</name>
        <dbReference type="ChEBI" id="CHEBI:29033"/>
    </cofactor>
    <text evidence="5">Binds 1 Fe(2+) ion per subunit.</text>
</comment>
<sequence length="564" mass="64334">MMFSNMWFLICFLMMMVTVDTKMVSYSNKIPNFGESLSETRKTFRNGHEMGDNQRRNDKDKMSTKDKGFELLFTTNEDEYEDFEVTAERPIPTWLRGTLVRNGLGRFEIGPRRFIHAFDAYSKITTIKFTHNGKIKFSSKFLRSEGYSKSIDNDNVYPYLTFGPVEPPFGYFESAQALYNGVDNTNINIYSFGNGSAKETVTLSDFWVNYKIDTGDLSKAEKIDADIDINKLSFIPLLSTAHPLPEYGTSNDIIIASSFGIFPGRSNKLHVVRIRSSGDREVITSIDVDNVHYVHSFAATERYVIIFANPVYVSVANILKSFNAMGSLDWHKDKQTDVYVVKIKDGHVTKLQTERAFNLHHVNAYETRSGKIKVDVITYPDINSIKQFTVDTLSDRNKRNQIRANNVLKRYTIDLKLGRVVPYTFGSNIKRSKMGSVNRLDMPVINEKFRHHKYCYIYGQAMKNDGINLSDISLVKKDVCGGSRDAVWSMNNHYPTEPWFVPNPSNEIGGSSEDDGIIMSLVLDGEKEKSYLLILNAKTMKTVNKIYLPTPVPLTIHGRFFPNE</sequence>
<feature type="binding site" evidence="5">
    <location>
        <position position="360"/>
    </location>
    <ligand>
        <name>Fe cation</name>
        <dbReference type="ChEBI" id="CHEBI:24875"/>
        <note>catalytic</note>
    </ligand>
</feature>
<evidence type="ECO:0000256" key="1">
    <source>
        <dbReference type="ARBA" id="ARBA00006787"/>
    </source>
</evidence>
<feature type="binding site" evidence="5">
    <location>
        <position position="295"/>
    </location>
    <ligand>
        <name>Fe cation</name>
        <dbReference type="ChEBI" id="CHEBI:24875"/>
        <note>catalytic</note>
    </ligand>
</feature>
<dbReference type="GO" id="GO:0046872">
    <property type="term" value="F:metal ion binding"/>
    <property type="evidence" value="ECO:0007669"/>
    <property type="project" value="UniProtKB-KW"/>
</dbReference>
<evidence type="ECO:0000313" key="6">
    <source>
        <dbReference type="EMBL" id="CAH1791898.1"/>
    </source>
</evidence>
<evidence type="ECO:0000256" key="5">
    <source>
        <dbReference type="PIRSR" id="PIRSR604294-1"/>
    </source>
</evidence>
<reference evidence="6" key="1">
    <citation type="submission" date="2022-03" db="EMBL/GenBank/DDBJ databases">
        <authorList>
            <person name="Martin C."/>
        </authorList>
    </citation>
    <scope>NUCLEOTIDE SEQUENCE</scope>
</reference>
<dbReference type="OrthoDB" id="407010at2759"/>
<keyword evidence="2 5" id="KW-0479">Metal-binding</keyword>
<dbReference type="GO" id="GO:0042574">
    <property type="term" value="P:retinal metabolic process"/>
    <property type="evidence" value="ECO:0007669"/>
    <property type="project" value="TreeGrafter"/>
</dbReference>
<organism evidence="6 7">
    <name type="scientific">Owenia fusiformis</name>
    <name type="common">Polychaete worm</name>
    <dbReference type="NCBI Taxonomy" id="6347"/>
    <lineage>
        <taxon>Eukaryota</taxon>
        <taxon>Metazoa</taxon>
        <taxon>Spiralia</taxon>
        <taxon>Lophotrochozoa</taxon>
        <taxon>Annelida</taxon>
        <taxon>Polychaeta</taxon>
        <taxon>Sedentaria</taxon>
        <taxon>Canalipalpata</taxon>
        <taxon>Sabellida</taxon>
        <taxon>Oweniida</taxon>
        <taxon>Oweniidae</taxon>
        <taxon>Owenia</taxon>
    </lineage>
</organism>
<evidence type="ECO:0000313" key="7">
    <source>
        <dbReference type="Proteomes" id="UP000749559"/>
    </source>
</evidence>
<feature type="binding site" evidence="5">
    <location>
        <position position="242"/>
    </location>
    <ligand>
        <name>Fe cation</name>
        <dbReference type="ChEBI" id="CHEBI:24875"/>
        <note>catalytic</note>
    </ligand>
</feature>
<keyword evidence="7" id="KW-1185">Reference proteome</keyword>
<proteinExistence type="inferred from homology"/>
<evidence type="ECO:0000256" key="3">
    <source>
        <dbReference type="ARBA" id="ARBA00023002"/>
    </source>
</evidence>
<keyword evidence="4 5" id="KW-0408">Iron</keyword>
<dbReference type="PANTHER" id="PTHR10543:SF24">
    <property type="entry name" value="CAROTENOID ISOMEROOXYGENASE"/>
    <property type="match status" value="1"/>
</dbReference>
<protein>
    <submittedName>
        <fullName evidence="6">Uncharacterized protein</fullName>
    </submittedName>
</protein>
<dbReference type="Proteomes" id="UP000749559">
    <property type="component" value="Unassembled WGS sequence"/>
</dbReference>
<feature type="binding site" evidence="5">
    <location>
        <position position="557"/>
    </location>
    <ligand>
        <name>Fe cation</name>
        <dbReference type="ChEBI" id="CHEBI:24875"/>
        <note>catalytic</note>
    </ligand>
</feature>
<dbReference type="AlphaFoldDB" id="A0A8J1XWW1"/>
<accession>A0A8J1XWW1</accession>
<gene>
    <name evidence="6" type="ORF">OFUS_LOCUS16937</name>
</gene>
<dbReference type="Pfam" id="PF03055">
    <property type="entry name" value="RPE65"/>
    <property type="match status" value="1"/>
</dbReference>
<keyword evidence="3" id="KW-0560">Oxidoreductase</keyword>
<dbReference type="GO" id="GO:0010436">
    <property type="term" value="F:carotenoid dioxygenase activity"/>
    <property type="evidence" value="ECO:0007669"/>
    <property type="project" value="TreeGrafter"/>
</dbReference>
<name>A0A8J1XWW1_OWEFU</name>
<dbReference type="EMBL" id="CAIIXF020000008">
    <property type="protein sequence ID" value="CAH1791898.1"/>
    <property type="molecule type" value="Genomic_DNA"/>
</dbReference>